<protein>
    <submittedName>
        <fullName evidence="4">Zinc-binding dehydrogenase</fullName>
    </submittedName>
</protein>
<dbReference type="InterPro" id="IPR011032">
    <property type="entry name" value="GroES-like_sf"/>
</dbReference>
<evidence type="ECO:0000256" key="1">
    <source>
        <dbReference type="ARBA" id="ARBA00022857"/>
    </source>
</evidence>
<proteinExistence type="predicted"/>
<dbReference type="InterPro" id="IPR051603">
    <property type="entry name" value="Zinc-ADH_QOR/CCCR"/>
</dbReference>
<gene>
    <name evidence="4" type="ORF">EGH25_06285</name>
</gene>
<organism evidence="4 5">
    <name type="scientific">Halorutilus salinus</name>
    <dbReference type="NCBI Taxonomy" id="2487751"/>
    <lineage>
        <taxon>Archaea</taxon>
        <taxon>Methanobacteriati</taxon>
        <taxon>Methanobacteriota</taxon>
        <taxon>Stenosarchaea group</taxon>
        <taxon>Halobacteria</taxon>
        <taxon>Halorutilales</taxon>
        <taxon>Halorutilaceae</taxon>
        <taxon>Halorutilus</taxon>
    </lineage>
</organism>
<dbReference type="GO" id="GO:0016616">
    <property type="term" value="F:oxidoreductase activity, acting on the CH-OH group of donors, NAD or NADP as acceptor"/>
    <property type="evidence" value="ECO:0007669"/>
    <property type="project" value="UniProtKB-ARBA"/>
</dbReference>
<dbReference type="Proteomes" id="UP001149411">
    <property type="component" value="Unassembled WGS sequence"/>
</dbReference>
<dbReference type="SMART" id="SM00829">
    <property type="entry name" value="PKS_ER"/>
    <property type="match status" value="1"/>
</dbReference>
<reference evidence="4" key="1">
    <citation type="submission" date="2022-09" db="EMBL/GenBank/DDBJ databases">
        <title>Haloadaptaus new haloarchaeum isolated from saline soil.</title>
        <authorList>
            <person name="Duran-Viseras A."/>
            <person name="Sanchez-Porro C."/>
            <person name="Ventosa A."/>
        </authorList>
    </citation>
    <scope>NUCLEOTIDE SEQUENCE</scope>
    <source>
        <strain evidence="4">F3-133</strain>
    </source>
</reference>
<dbReference type="Gene3D" id="3.90.180.10">
    <property type="entry name" value="Medium-chain alcohol dehydrogenases, catalytic domain"/>
    <property type="match status" value="1"/>
</dbReference>
<dbReference type="SUPFAM" id="SSF51735">
    <property type="entry name" value="NAD(P)-binding Rossmann-fold domains"/>
    <property type="match status" value="1"/>
</dbReference>
<dbReference type="InterPro" id="IPR013149">
    <property type="entry name" value="ADH-like_C"/>
</dbReference>
<dbReference type="GO" id="GO:0030554">
    <property type="term" value="F:adenyl nucleotide binding"/>
    <property type="evidence" value="ECO:0007669"/>
    <property type="project" value="UniProtKB-ARBA"/>
</dbReference>
<dbReference type="InterPro" id="IPR013154">
    <property type="entry name" value="ADH-like_N"/>
</dbReference>
<dbReference type="PANTHER" id="PTHR44154:SF1">
    <property type="entry name" value="QUINONE OXIDOREDUCTASE"/>
    <property type="match status" value="1"/>
</dbReference>
<dbReference type="GO" id="GO:0044281">
    <property type="term" value="P:small molecule metabolic process"/>
    <property type="evidence" value="ECO:0007669"/>
    <property type="project" value="UniProtKB-ARBA"/>
</dbReference>
<dbReference type="InterPro" id="IPR020843">
    <property type="entry name" value="ER"/>
</dbReference>
<dbReference type="InterPro" id="IPR036291">
    <property type="entry name" value="NAD(P)-bd_dom_sf"/>
</dbReference>
<keyword evidence="5" id="KW-1185">Reference proteome</keyword>
<evidence type="ECO:0000256" key="2">
    <source>
        <dbReference type="SAM" id="MobiDB-lite"/>
    </source>
</evidence>
<feature type="region of interest" description="Disordered" evidence="2">
    <location>
        <begin position="1"/>
        <end position="26"/>
    </location>
</feature>
<dbReference type="PANTHER" id="PTHR44154">
    <property type="entry name" value="QUINONE OXIDOREDUCTASE"/>
    <property type="match status" value="1"/>
</dbReference>
<name>A0A9Q4C4K9_9EURY</name>
<comment type="caution">
    <text evidence="4">The sequence shown here is derived from an EMBL/GenBank/DDBJ whole genome shotgun (WGS) entry which is preliminary data.</text>
</comment>
<accession>A0A9Q4C4K9</accession>
<dbReference type="Pfam" id="PF08240">
    <property type="entry name" value="ADH_N"/>
    <property type="match status" value="1"/>
</dbReference>
<keyword evidence="1" id="KW-0521">NADP</keyword>
<evidence type="ECO:0000313" key="5">
    <source>
        <dbReference type="Proteomes" id="UP001149411"/>
    </source>
</evidence>
<feature type="domain" description="Enoyl reductase (ER)" evidence="3">
    <location>
        <begin position="10"/>
        <end position="335"/>
    </location>
</feature>
<dbReference type="AlphaFoldDB" id="A0A9Q4C4K9"/>
<dbReference type="GO" id="GO:0043168">
    <property type="term" value="F:anion binding"/>
    <property type="evidence" value="ECO:0007669"/>
    <property type="project" value="UniProtKB-ARBA"/>
</dbReference>
<dbReference type="EMBL" id="RKLV01000005">
    <property type="protein sequence ID" value="MCX2818957.1"/>
    <property type="molecule type" value="Genomic_DNA"/>
</dbReference>
<sequence>MRTAAFTELGDPDGVETVERQEPEPGDDEAIVDVRACSVNRHDLWILEGESPLVNESTLPFVSGLDVAGVVAETGDGASVDKGDRVLLCPNQTCGECEFCREGPENMCQSFMLYHGGFAESAAVDASRLIALPDDVGFTEASTLPTAYLTAWHMLRKTDVTAGDTVFVPGATGGVGVATIQLCDVVGARTVGTSTSEEKLSRLRDVGCDHTVESGDVDEIKKEVRSSVGRVDATVNHLAGEFTQLGLEVTKRGGTQAICGRTAGATSEIFAPKFFLHQQEIVGSTMGTQPELENLVRLVADGKLEPVVGATYTLEETRQAFADMDDRDAFGKLVVEPQSA</sequence>
<dbReference type="SUPFAM" id="SSF50129">
    <property type="entry name" value="GroES-like"/>
    <property type="match status" value="1"/>
</dbReference>
<dbReference type="Pfam" id="PF00107">
    <property type="entry name" value="ADH_zinc_N"/>
    <property type="match status" value="1"/>
</dbReference>
<dbReference type="RefSeq" id="WP_266086796.1">
    <property type="nucleotide sequence ID" value="NZ_RKLV01000005.1"/>
</dbReference>
<evidence type="ECO:0000313" key="4">
    <source>
        <dbReference type="EMBL" id="MCX2818957.1"/>
    </source>
</evidence>
<evidence type="ECO:0000259" key="3">
    <source>
        <dbReference type="SMART" id="SM00829"/>
    </source>
</evidence>